<evidence type="ECO:0000256" key="5">
    <source>
        <dbReference type="SAM" id="Phobius"/>
    </source>
</evidence>
<comment type="subcellular location">
    <subcellularLocation>
        <location evidence="1">Membrane</location>
        <topology evidence="1">Multi-pass membrane protein</topology>
    </subcellularLocation>
</comment>
<dbReference type="Proteomes" id="UP000318741">
    <property type="component" value="Chromosome"/>
</dbReference>
<keyword evidence="3 5" id="KW-1133">Transmembrane helix</keyword>
<dbReference type="OrthoDB" id="9787732at2"/>
<gene>
    <name evidence="7" type="ORF">CA12_16820</name>
</gene>
<evidence type="ECO:0000313" key="8">
    <source>
        <dbReference type="Proteomes" id="UP000318741"/>
    </source>
</evidence>
<keyword evidence="2 5" id="KW-0812">Transmembrane</keyword>
<evidence type="ECO:0000256" key="2">
    <source>
        <dbReference type="ARBA" id="ARBA00022692"/>
    </source>
</evidence>
<feature type="domain" description="RDD" evidence="6">
    <location>
        <begin position="56"/>
        <end position="203"/>
    </location>
</feature>
<dbReference type="Pfam" id="PF06271">
    <property type="entry name" value="RDD"/>
    <property type="match status" value="1"/>
</dbReference>
<evidence type="ECO:0000313" key="7">
    <source>
        <dbReference type="EMBL" id="QDT15597.1"/>
    </source>
</evidence>
<evidence type="ECO:0000259" key="6">
    <source>
        <dbReference type="Pfam" id="PF06271"/>
    </source>
</evidence>
<sequence>MAPPPVAANAAAPETRATDELLGGIDALGGAGLLGRAGTLRMRVETPENIVLELPLAGVTRRCGAWLIDTGIRAAILVAALLVIVPIACAGLGEFAFGAFLLLAFVSEWGYFTAFEAFNGGRTPGKALFGLRVVRTDGGPVTFWPALVRNLLRFADALPLMFTAPPHVMPSLLWPPPLPLYGLGALCCTLSPRGQRIGDLFAGTVVIRTHPATPPKQPVILDKIAPLDRALIAGPRPPRSTLATVDEYLARRGVLDHERGHQLALPLALAVARRLRYGGDPAGVKVYPMAFLARVWATYLRPEDDANEPDRGRR</sequence>
<evidence type="ECO:0000256" key="4">
    <source>
        <dbReference type="ARBA" id="ARBA00023136"/>
    </source>
</evidence>
<dbReference type="GO" id="GO:0016020">
    <property type="term" value="C:membrane"/>
    <property type="evidence" value="ECO:0007669"/>
    <property type="project" value="UniProtKB-SubCell"/>
</dbReference>
<proteinExistence type="predicted"/>
<keyword evidence="8" id="KW-1185">Reference proteome</keyword>
<accession>A0A517P8A1</accession>
<name>A0A517P8A1_9PLAN</name>
<dbReference type="InterPro" id="IPR010432">
    <property type="entry name" value="RDD"/>
</dbReference>
<keyword evidence="4 5" id="KW-0472">Membrane</keyword>
<dbReference type="PANTHER" id="PTHR38480">
    <property type="entry name" value="SLR0254 PROTEIN"/>
    <property type="match status" value="1"/>
</dbReference>
<dbReference type="AlphaFoldDB" id="A0A517P8A1"/>
<evidence type="ECO:0000256" key="1">
    <source>
        <dbReference type="ARBA" id="ARBA00004141"/>
    </source>
</evidence>
<evidence type="ECO:0000256" key="3">
    <source>
        <dbReference type="ARBA" id="ARBA00022989"/>
    </source>
</evidence>
<protein>
    <submittedName>
        <fullName evidence="7">RDD family protein</fullName>
    </submittedName>
</protein>
<reference evidence="7 8" key="1">
    <citation type="submission" date="2019-02" db="EMBL/GenBank/DDBJ databases">
        <title>Deep-cultivation of Planctomycetes and their phenomic and genomic characterization uncovers novel biology.</title>
        <authorList>
            <person name="Wiegand S."/>
            <person name="Jogler M."/>
            <person name="Boedeker C."/>
            <person name="Pinto D."/>
            <person name="Vollmers J."/>
            <person name="Rivas-Marin E."/>
            <person name="Kohn T."/>
            <person name="Peeters S.H."/>
            <person name="Heuer A."/>
            <person name="Rast P."/>
            <person name="Oberbeckmann S."/>
            <person name="Bunk B."/>
            <person name="Jeske O."/>
            <person name="Meyerdierks A."/>
            <person name="Storesund J.E."/>
            <person name="Kallscheuer N."/>
            <person name="Luecker S."/>
            <person name="Lage O.M."/>
            <person name="Pohl T."/>
            <person name="Merkel B.J."/>
            <person name="Hornburger P."/>
            <person name="Mueller R.-W."/>
            <person name="Bruemmer F."/>
            <person name="Labrenz M."/>
            <person name="Spormann A.M."/>
            <person name="Op den Camp H."/>
            <person name="Overmann J."/>
            <person name="Amann R."/>
            <person name="Jetten M.S.M."/>
            <person name="Mascher T."/>
            <person name="Medema M.H."/>
            <person name="Devos D.P."/>
            <person name="Kaster A.-K."/>
            <person name="Ovreas L."/>
            <person name="Rohde M."/>
            <person name="Galperin M.Y."/>
            <person name="Jogler C."/>
        </authorList>
    </citation>
    <scope>NUCLEOTIDE SEQUENCE [LARGE SCALE GENOMIC DNA]</scope>
    <source>
        <strain evidence="7 8">CA12</strain>
    </source>
</reference>
<organism evidence="7 8">
    <name type="scientific">Alienimonas californiensis</name>
    <dbReference type="NCBI Taxonomy" id="2527989"/>
    <lineage>
        <taxon>Bacteria</taxon>
        <taxon>Pseudomonadati</taxon>
        <taxon>Planctomycetota</taxon>
        <taxon>Planctomycetia</taxon>
        <taxon>Planctomycetales</taxon>
        <taxon>Planctomycetaceae</taxon>
        <taxon>Alienimonas</taxon>
    </lineage>
</organism>
<dbReference type="PANTHER" id="PTHR38480:SF1">
    <property type="entry name" value="SLR0254 PROTEIN"/>
    <property type="match status" value="1"/>
</dbReference>
<feature type="transmembrane region" description="Helical" evidence="5">
    <location>
        <begin position="71"/>
        <end position="93"/>
    </location>
</feature>
<dbReference type="RefSeq" id="WP_145358509.1">
    <property type="nucleotide sequence ID" value="NZ_CP036265.1"/>
</dbReference>
<dbReference type="EMBL" id="CP036265">
    <property type="protein sequence ID" value="QDT15597.1"/>
    <property type="molecule type" value="Genomic_DNA"/>
</dbReference>
<dbReference type="KEGG" id="acaf:CA12_16820"/>